<evidence type="ECO:0000256" key="1">
    <source>
        <dbReference type="ARBA" id="ARBA00005862"/>
    </source>
</evidence>
<dbReference type="InterPro" id="IPR036155">
    <property type="entry name" value="Crypto/Photolyase_N_sf"/>
</dbReference>
<feature type="binding site" evidence="4">
    <location>
        <begin position="253"/>
        <end position="257"/>
    </location>
    <ligand>
        <name>FAD</name>
        <dbReference type="ChEBI" id="CHEBI:57692"/>
    </ligand>
</feature>
<accession>A7RWD1</accession>
<dbReference type="STRING" id="45351.A7RWD1"/>
<dbReference type="InterPro" id="IPR005101">
    <property type="entry name" value="Cryptochr/Photolyase_FAD-bd"/>
</dbReference>
<evidence type="ECO:0000313" key="8">
    <source>
        <dbReference type="Proteomes" id="UP000001593"/>
    </source>
</evidence>
<evidence type="ECO:0000256" key="4">
    <source>
        <dbReference type="PIRSR" id="PIRSR602081-1"/>
    </source>
</evidence>
<dbReference type="Gene3D" id="1.10.579.10">
    <property type="entry name" value="DNA Cyclobutane Dipyrimidine Photolyase, subunit A, domain 3"/>
    <property type="match status" value="1"/>
</dbReference>
<dbReference type="Proteomes" id="UP000001593">
    <property type="component" value="Unassembled WGS sequence"/>
</dbReference>
<dbReference type="SUPFAM" id="SSF52425">
    <property type="entry name" value="Cryptochrome/photolyase, N-terminal domain"/>
    <property type="match status" value="1"/>
</dbReference>
<dbReference type="EMBL" id="DS469546">
    <property type="protein sequence ID" value="EDO44240.1"/>
    <property type="molecule type" value="Genomic_DNA"/>
</dbReference>
<dbReference type="SUPFAM" id="SSF48173">
    <property type="entry name" value="Cryptochrome/photolyase FAD-binding domain"/>
    <property type="match status" value="1"/>
</dbReference>
<dbReference type="PANTHER" id="PTHR11455">
    <property type="entry name" value="CRYPTOCHROME"/>
    <property type="match status" value="1"/>
</dbReference>
<evidence type="ECO:0000259" key="6">
    <source>
        <dbReference type="PROSITE" id="PS51645"/>
    </source>
</evidence>
<feature type="site" description="Electron transfer via tryptophanyl radical" evidence="5">
    <location>
        <position position="379"/>
    </location>
</feature>
<sequence>MASKKTHQTVHWFRNGLRLHDNPALKEAFETSQTVRPLYVLDPDVLKNGNIGVVRWRFILESLADLDNNLKKLNSRLFVVRGRPSEVFPKLFKEWKISKLTFEVDTTEPARKQDAEVLKIANKLGVDIEQRVSHTLYDLDRIVNKNGGTAPLTYKKFQSIVSSLGPPAAPLPAIDKKMVAGCNTPTTANHDKIYGVPTLEEIGQEVPEESREVLYPGGETEALERLEVYMKKEDWVCKFEKPNTAPNSIEPSTTVLSPYMTYGCLSARLFYTRLAEIYAKKKKHSQPPVSLHGQLLWREFFTTAAYKTPNFNKMVGNSLCLQVPWDQNDEYLAAWAEARTGYPYIDAIMTQLRREGWVHHLARHSVACFLTRGDLWISWEEGLKVFERLLIDHDWNLNAGNWMWLSASSFFHAYFRVYSPVAFGKKTDPNGDYIRKYIPKLSRYPPKYIYEPWNAPLAVQEKAGCVIGRDYPCPIVDHNKVVTRNMSRMKEARSLKYGKTDMGVDKPEASFLCISLGWSSRGKDTSAMGRKFV</sequence>
<keyword evidence="3 4" id="KW-0274">FAD</keyword>
<gene>
    <name evidence="7" type="ORF">NEMVEDRAFT_v1g203127</name>
</gene>
<protein>
    <recommendedName>
        <fullName evidence="6">Photolyase/cryptochrome alpha/beta domain-containing protein</fullName>
    </recommendedName>
</protein>
<feature type="binding site" evidence="4">
    <location>
        <begin position="392"/>
        <end position="394"/>
    </location>
    <ligand>
        <name>FAD</name>
        <dbReference type="ChEBI" id="CHEBI:57692"/>
    </ligand>
</feature>
<organism evidence="7 8">
    <name type="scientific">Nematostella vectensis</name>
    <name type="common">Starlet sea anemone</name>
    <dbReference type="NCBI Taxonomy" id="45351"/>
    <lineage>
        <taxon>Eukaryota</taxon>
        <taxon>Metazoa</taxon>
        <taxon>Cnidaria</taxon>
        <taxon>Anthozoa</taxon>
        <taxon>Hexacorallia</taxon>
        <taxon>Actiniaria</taxon>
        <taxon>Edwardsiidae</taxon>
        <taxon>Nematostella</taxon>
    </lineage>
</organism>
<dbReference type="FunFam" id="1.10.579.10:FF:000001">
    <property type="entry name" value="Cryptochrome 1"/>
    <property type="match status" value="1"/>
</dbReference>
<feature type="site" description="Electron transfer via tryptophanyl radical" evidence="5">
    <location>
        <position position="325"/>
    </location>
</feature>
<proteinExistence type="inferred from homology"/>
<dbReference type="GO" id="GO:0005737">
    <property type="term" value="C:cytoplasm"/>
    <property type="evidence" value="ECO:0000318"/>
    <property type="project" value="GO_Central"/>
</dbReference>
<dbReference type="GO" id="GO:0043153">
    <property type="term" value="P:entrainment of circadian clock by photoperiod"/>
    <property type="evidence" value="ECO:0000318"/>
    <property type="project" value="GO_Central"/>
</dbReference>
<dbReference type="Gene3D" id="1.25.40.80">
    <property type="match status" value="1"/>
</dbReference>
<feature type="binding site" evidence="4">
    <location>
        <begin position="294"/>
        <end position="301"/>
    </location>
    <ligand>
        <name>FAD</name>
        <dbReference type="ChEBI" id="CHEBI:57692"/>
    </ligand>
</feature>
<dbReference type="GO" id="GO:0071949">
    <property type="term" value="F:FAD binding"/>
    <property type="evidence" value="ECO:0000318"/>
    <property type="project" value="GO_Central"/>
</dbReference>
<evidence type="ECO:0000313" key="7">
    <source>
        <dbReference type="EMBL" id="EDO44240.1"/>
    </source>
</evidence>
<dbReference type="InterPro" id="IPR002081">
    <property type="entry name" value="Cryptochrome/DNA_photolyase_1"/>
</dbReference>
<feature type="site" description="Electron transfer via tryptophanyl radical" evidence="5">
    <location>
        <position position="402"/>
    </location>
</feature>
<dbReference type="InParanoid" id="A7RWD1"/>
<comment type="cofactor">
    <cofactor evidence="4">
        <name>FAD</name>
        <dbReference type="ChEBI" id="CHEBI:57692"/>
    </cofactor>
    <text evidence="4">Binds 1 FAD per subunit.</text>
</comment>
<keyword evidence="8" id="KW-1185">Reference proteome</keyword>
<dbReference type="Gene3D" id="3.40.50.620">
    <property type="entry name" value="HUPs"/>
    <property type="match status" value="1"/>
</dbReference>
<dbReference type="Pfam" id="PF00875">
    <property type="entry name" value="DNA_photolyase"/>
    <property type="match status" value="1"/>
</dbReference>
<dbReference type="InterPro" id="IPR006050">
    <property type="entry name" value="DNA_photolyase_N"/>
</dbReference>
<dbReference type="SMR" id="A7RWD1"/>
<reference evidence="7 8" key="1">
    <citation type="journal article" date="2007" name="Science">
        <title>Sea anemone genome reveals ancestral eumetazoan gene repertoire and genomic organization.</title>
        <authorList>
            <person name="Putnam N.H."/>
            <person name="Srivastava M."/>
            <person name="Hellsten U."/>
            <person name="Dirks B."/>
            <person name="Chapman J."/>
            <person name="Salamov A."/>
            <person name="Terry A."/>
            <person name="Shapiro H."/>
            <person name="Lindquist E."/>
            <person name="Kapitonov V.V."/>
            <person name="Jurka J."/>
            <person name="Genikhovich G."/>
            <person name="Grigoriev I.V."/>
            <person name="Lucas S.M."/>
            <person name="Steele R.E."/>
            <person name="Finnerty J.R."/>
            <person name="Technau U."/>
            <person name="Martindale M.Q."/>
            <person name="Rokhsar D.S."/>
        </authorList>
    </citation>
    <scope>NUCLEOTIDE SEQUENCE [LARGE SCALE GENOMIC DNA]</scope>
    <source>
        <strain evidence="8">CH2 X CH6</strain>
    </source>
</reference>
<dbReference type="HOGENOM" id="CLU_010348_3_4_1"/>
<dbReference type="GO" id="GO:0003677">
    <property type="term" value="F:DNA binding"/>
    <property type="evidence" value="ECO:0000318"/>
    <property type="project" value="GO_Central"/>
</dbReference>
<dbReference type="Pfam" id="PF03441">
    <property type="entry name" value="FAD_binding_7"/>
    <property type="match status" value="1"/>
</dbReference>
<dbReference type="AlphaFoldDB" id="A7RWD1"/>
<dbReference type="GO" id="GO:0032922">
    <property type="term" value="P:circadian regulation of gene expression"/>
    <property type="evidence" value="ECO:0000318"/>
    <property type="project" value="GO_Central"/>
</dbReference>
<dbReference type="GO" id="GO:0003904">
    <property type="term" value="F:deoxyribodipyrimidine photo-lyase activity"/>
    <property type="evidence" value="ECO:0000318"/>
    <property type="project" value="GO_Central"/>
</dbReference>
<dbReference type="OMA" id="GNWNYTA"/>
<dbReference type="InterPro" id="IPR036134">
    <property type="entry name" value="Crypto/Photolyase_FAD-like_sf"/>
</dbReference>
<dbReference type="GO" id="GO:0005634">
    <property type="term" value="C:nucleus"/>
    <property type="evidence" value="ECO:0000318"/>
    <property type="project" value="GO_Central"/>
</dbReference>
<dbReference type="PANTHER" id="PTHR11455:SF9">
    <property type="entry name" value="CRYPTOCHROME CIRCADIAN CLOCK 5 ISOFORM X1"/>
    <property type="match status" value="1"/>
</dbReference>
<dbReference type="InterPro" id="IPR014729">
    <property type="entry name" value="Rossmann-like_a/b/a_fold"/>
</dbReference>
<evidence type="ECO:0000256" key="5">
    <source>
        <dbReference type="PIRSR" id="PIRSR602081-2"/>
    </source>
</evidence>
<dbReference type="PhylomeDB" id="A7RWD1"/>
<dbReference type="PROSITE" id="PS51645">
    <property type="entry name" value="PHR_CRY_ALPHA_BETA"/>
    <property type="match status" value="1"/>
</dbReference>
<keyword evidence="2 4" id="KW-0285">Flavoprotein</keyword>
<feature type="domain" description="Photolyase/cryptochrome alpha/beta" evidence="6">
    <location>
        <begin position="7"/>
        <end position="136"/>
    </location>
</feature>
<comment type="similarity">
    <text evidence="1">Belongs to the DNA photolyase class-1 family.</text>
</comment>
<evidence type="ECO:0000256" key="2">
    <source>
        <dbReference type="ARBA" id="ARBA00022630"/>
    </source>
</evidence>
<name>A7RWD1_NEMVE</name>
<evidence type="ECO:0000256" key="3">
    <source>
        <dbReference type="ARBA" id="ARBA00022827"/>
    </source>
</evidence>
<dbReference type="eggNOG" id="KOG0133">
    <property type="taxonomic scope" value="Eukaryota"/>
</dbReference>